<dbReference type="Gene3D" id="2.170.270.10">
    <property type="entry name" value="SET domain"/>
    <property type="match status" value="1"/>
</dbReference>
<dbReference type="InterPro" id="IPR050777">
    <property type="entry name" value="SET2_Histone-Lys_MeTrsfase"/>
</dbReference>
<keyword evidence="2" id="KW-0158">Chromosome</keyword>
<dbReference type="SMART" id="SM00508">
    <property type="entry name" value="PostSET"/>
    <property type="match status" value="1"/>
</dbReference>
<keyword evidence="9" id="KW-1185">Reference proteome</keyword>
<name>A0ABT8S147_9BURK</name>
<evidence type="ECO:0000256" key="1">
    <source>
        <dbReference type="ARBA" id="ARBA00004286"/>
    </source>
</evidence>
<dbReference type="InterPro" id="IPR003616">
    <property type="entry name" value="Post-SET_dom"/>
</dbReference>
<dbReference type="PANTHER" id="PTHR22884">
    <property type="entry name" value="SET DOMAIN PROTEINS"/>
    <property type="match status" value="1"/>
</dbReference>
<dbReference type="PROSITE" id="PS50868">
    <property type="entry name" value="POST_SET"/>
    <property type="match status" value="1"/>
</dbReference>
<comment type="caution">
    <text evidence="8">The sequence shown here is derived from an EMBL/GenBank/DDBJ whole genome shotgun (WGS) entry which is preliminary data.</text>
</comment>
<proteinExistence type="predicted"/>
<dbReference type="Pfam" id="PF00856">
    <property type="entry name" value="SET"/>
    <property type="match status" value="1"/>
</dbReference>
<evidence type="ECO:0000256" key="4">
    <source>
        <dbReference type="ARBA" id="ARBA00022679"/>
    </source>
</evidence>
<dbReference type="InterPro" id="IPR046341">
    <property type="entry name" value="SET_dom_sf"/>
</dbReference>
<organism evidence="8 9">
    <name type="scientific">Variovorax ginsengisoli</name>
    <dbReference type="NCBI Taxonomy" id="363844"/>
    <lineage>
        <taxon>Bacteria</taxon>
        <taxon>Pseudomonadati</taxon>
        <taxon>Pseudomonadota</taxon>
        <taxon>Betaproteobacteria</taxon>
        <taxon>Burkholderiales</taxon>
        <taxon>Comamonadaceae</taxon>
        <taxon>Variovorax</taxon>
    </lineage>
</organism>
<evidence type="ECO:0000313" key="8">
    <source>
        <dbReference type="EMBL" id="MDO1532646.1"/>
    </source>
</evidence>
<keyword evidence="4" id="KW-0808">Transferase</keyword>
<accession>A0ABT8S147</accession>
<dbReference type="SMART" id="SM00317">
    <property type="entry name" value="SET"/>
    <property type="match status" value="1"/>
</dbReference>
<reference evidence="8" key="1">
    <citation type="submission" date="2023-06" db="EMBL/GenBank/DDBJ databases">
        <authorList>
            <person name="Jiang Y."/>
            <person name="Liu Q."/>
        </authorList>
    </citation>
    <scope>NUCLEOTIDE SEQUENCE</scope>
    <source>
        <strain evidence="8">CGMCC 1.12090</strain>
    </source>
</reference>
<dbReference type="RefSeq" id="WP_301807641.1">
    <property type="nucleotide sequence ID" value="NZ_JAUJZH010000006.1"/>
</dbReference>
<keyword evidence="3" id="KW-0489">Methyltransferase</keyword>
<evidence type="ECO:0000256" key="3">
    <source>
        <dbReference type="ARBA" id="ARBA00022603"/>
    </source>
</evidence>
<dbReference type="SUPFAM" id="SSF82199">
    <property type="entry name" value="SET domain"/>
    <property type="match status" value="1"/>
</dbReference>
<evidence type="ECO:0000259" key="6">
    <source>
        <dbReference type="PROSITE" id="PS50280"/>
    </source>
</evidence>
<evidence type="ECO:0000313" key="9">
    <source>
        <dbReference type="Proteomes" id="UP001169027"/>
    </source>
</evidence>
<dbReference type="Proteomes" id="UP001169027">
    <property type="component" value="Unassembled WGS sequence"/>
</dbReference>
<evidence type="ECO:0000256" key="5">
    <source>
        <dbReference type="ARBA" id="ARBA00022691"/>
    </source>
</evidence>
<protein>
    <submittedName>
        <fullName evidence="8">SET domain-containing protein-lysine N-methyltransferase</fullName>
    </submittedName>
</protein>
<keyword evidence="5" id="KW-0949">S-adenosyl-L-methionine</keyword>
<evidence type="ECO:0000256" key="2">
    <source>
        <dbReference type="ARBA" id="ARBA00022454"/>
    </source>
</evidence>
<dbReference type="EMBL" id="JAUKVY010000006">
    <property type="protein sequence ID" value="MDO1532646.1"/>
    <property type="molecule type" value="Genomic_DNA"/>
</dbReference>
<feature type="domain" description="Post-SET" evidence="7">
    <location>
        <begin position="135"/>
        <end position="151"/>
    </location>
</feature>
<dbReference type="PROSITE" id="PS50280">
    <property type="entry name" value="SET"/>
    <property type="match status" value="1"/>
</dbReference>
<feature type="domain" description="SET" evidence="6">
    <location>
        <begin position="12"/>
        <end position="125"/>
    </location>
</feature>
<dbReference type="InterPro" id="IPR001214">
    <property type="entry name" value="SET_dom"/>
</dbReference>
<sequence length="166" mass="17922">MTAARKPASSTPCLRVSPSGVHGLGAFATRDLPAQALLGLYEGRRYTAEQVAARKWNDQLTYLFMLSNEEIIDGGKGGNATRHLNHSCNPNCEAVEEYDEAGRLELRFQTLVPVEAGDELFIDYGLTADDGSSPADYPCHCGAENCRGTMLDLAPEAEPHPGLVAR</sequence>
<comment type="subcellular location">
    <subcellularLocation>
        <location evidence="1">Chromosome</location>
    </subcellularLocation>
</comment>
<gene>
    <name evidence="8" type="ORF">Q2T77_10140</name>
</gene>
<evidence type="ECO:0000259" key="7">
    <source>
        <dbReference type="PROSITE" id="PS50868"/>
    </source>
</evidence>